<comment type="similarity">
    <text evidence="2">Belongs to the UPF0053 family.</text>
</comment>
<keyword evidence="7 9" id="KW-0129">CBS domain</keyword>
<name>A0A450Z176_9GAMM</name>
<evidence type="ECO:0000256" key="3">
    <source>
        <dbReference type="ARBA" id="ARBA00022475"/>
    </source>
</evidence>
<dbReference type="InterPro" id="IPR002550">
    <property type="entry name" value="CNNM"/>
</dbReference>
<dbReference type="PANTHER" id="PTHR22777:SF32">
    <property type="entry name" value="UPF0053 INNER MEMBRANE PROTEIN YFJD"/>
    <property type="match status" value="1"/>
</dbReference>
<dbReference type="InterPro" id="IPR036318">
    <property type="entry name" value="FAD-bd_PCMH-like_sf"/>
</dbReference>
<sequence length="440" mass="49255">MVPAGPGWEIDKLLSEISLGVLLGTLVFLVFVSAFFSGSETGMMALNRYRLRHLVKQEHRAAMRTTDLLKRPDRLIGLILLGNNFVNLLASALATVIAIRIWGEAGIPIATLLLTAVILIFAEVTPKTLAILHPEHIAFPSSLVLRPLLKVFYPGVWVINWISNGLLRLMGIMPRQMDEDKLTNEELRTVVNEAGVLISKRHRKMLVSILDLDRVTVDDIMIPRNEITGIDLESPGKSIREHISRIRYARIPVYRSDITDVVGVIHMRELLTDTPCDELEYEHLAAHAKEPYFVPAGTPLHTLLFNFQRERQRMGLVVDEYGDIEGLVTLDDILEEIVGEFTTDPVSVPDVHPQADGSYLIDGSAAIRDLNRSMQWELPMNGPKTLNGLILEYLETIPEPETSIILAGYPMDIIRTQGHAVKTVCLYPDKRASVSAKEKQ</sequence>
<dbReference type="Gene3D" id="3.30.465.10">
    <property type="match status" value="1"/>
</dbReference>
<dbReference type="InterPro" id="IPR000644">
    <property type="entry name" value="CBS_dom"/>
</dbReference>
<dbReference type="InterPro" id="IPR044751">
    <property type="entry name" value="Ion_transp-like_CBS"/>
</dbReference>
<evidence type="ECO:0000256" key="8">
    <source>
        <dbReference type="ARBA" id="ARBA00023136"/>
    </source>
</evidence>
<evidence type="ECO:0000256" key="6">
    <source>
        <dbReference type="ARBA" id="ARBA00022989"/>
    </source>
</evidence>
<evidence type="ECO:0000313" key="14">
    <source>
        <dbReference type="EMBL" id="VFK47499.1"/>
    </source>
</evidence>
<dbReference type="InterPro" id="IPR005170">
    <property type="entry name" value="Transptr-assoc_dom"/>
</dbReference>
<dbReference type="PROSITE" id="PS51846">
    <property type="entry name" value="CNNM"/>
    <property type="match status" value="1"/>
</dbReference>
<gene>
    <name evidence="14" type="ORF">BECKSD772E_GA0070983_10967</name>
</gene>
<feature type="transmembrane region" description="Helical" evidence="11">
    <location>
        <begin position="75"/>
        <end position="99"/>
    </location>
</feature>
<keyword evidence="4 10" id="KW-0812">Transmembrane</keyword>
<dbReference type="Gene3D" id="3.10.580.10">
    <property type="entry name" value="CBS-domain"/>
    <property type="match status" value="1"/>
</dbReference>
<dbReference type="SMART" id="SM01091">
    <property type="entry name" value="CorC_HlyC"/>
    <property type="match status" value="1"/>
</dbReference>
<dbReference type="NCBIfam" id="NF008604">
    <property type="entry name" value="PRK11573.1"/>
    <property type="match status" value="1"/>
</dbReference>
<accession>A0A450Z176</accession>
<dbReference type="GO" id="GO:0050660">
    <property type="term" value="F:flavin adenine dinucleotide binding"/>
    <property type="evidence" value="ECO:0007669"/>
    <property type="project" value="InterPro"/>
</dbReference>
<dbReference type="Pfam" id="PF01595">
    <property type="entry name" value="CNNM"/>
    <property type="match status" value="1"/>
</dbReference>
<proteinExistence type="inferred from homology"/>
<dbReference type="GO" id="GO:0005886">
    <property type="term" value="C:plasma membrane"/>
    <property type="evidence" value="ECO:0007669"/>
    <property type="project" value="UniProtKB-SubCell"/>
</dbReference>
<evidence type="ECO:0000256" key="7">
    <source>
        <dbReference type="ARBA" id="ARBA00023122"/>
    </source>
</evidence>
<evidence type="ECO:0000256" key="4">
    <source>
        <dbReference type="ARBA" id="ARBA00022692"/>
    </source>
</evidence>
<evidence type="ECO:0000256" key="9">
    <source>
        <dbReference type="PROSITE-ProRule" id="PRU00703"/>
    </source>
</evidence>
<organism evidence="14">
    <name type="scientific">Candidatus Kentrum sp. SD</name>
    <dbReference type="NCBI Taxonomy" id="2126332"/>
    <lineage>
        <taxon>Bacteria</taxon>
        <taxon>Pseudomonadati</taxon>
        <taxon>Pseudomonadota</taxon>
        <taxon>Gammaproteobacteria</taxon>
        <taxon>Candidatus Kentrum</taxon>
    </lineage>
</organism>
<dbReference type="Pfam" id="PF00571">
    <property type="entry name" value="CBS"/>
    <property type="match status" value="1"/>
</dbReference>
<dbReference type="PANTHER" id="PTHR22777">
    <property type="entry name" value="HEMOLYSIN-RELATED"/>
    <property type="match status" value="1"/>
</dbReference>
<keyword evidence="6 10" id="KW-1133">Transmembrane helix</keyword>
<evidence type="ECO:0000256" key="11">
    <source>
        <dbReference type="SAM" id="Phobius"/>
    </source>
</evidence>
<feature type="transmembrane region" description="Helical" evidence="11">
    <location>
        <begin position="17"/>
        <end position="38"/>
    </location>
</feature>
<keyword evidence="3" id="KW-1003">Cell membrane</keyword>
<dbReference type="AlphaFoldDB" id="A0A450Z176"/>
<feature type="domain" description="CBS" evidence="12">
    <location>
        <begin position="287"/>
        <end position="343"/>
    </location>
</feature>
<dbReference type="Pfam" id="PF03471">
    <property type="entry name" value="CorC_HlyC"/>
    <property type="match status" value="1"/>
</dbReference>
<evidence type="ECO:0000256" key="2">
    <source>
        <dbReference type="ARBA" id="ARBA00006337"/>
    </source>
</evidence>
<dbReference type="SUPFAM" id="SSF56176">
    <property type="entry name" value="FAD-binding/transporter-associated domain-like"/>
    <property type="match status" value="1"/>
</dbReference>
<dbReference type="CDD" id="cd04590">
    <property type="entry name" value="CBS_pair_CorC_HlyC_assoc"/>
    <property type="match status" value="1"/>
</dbReference>
<dbReference type="PROSITE" id="PS51371">
    <property type="entry name" value="CBS"/>
    <property type="match status" value="1"/>
</dbReference>
<keyword evidence="5" id="KW-0677">Repeat</keyword>
<reference evidence="14" key="1">
    <citation type="submission" date="2019-02" db="EMBL/GenBank/DDBJ databases">
        <authorList>
            <person name="Gruber-Vodicka R. H."/>
            <person name="Seah K. B. B."/>
        </authorList>
    </citation>
    <scope>NUCLEOTIDE SEQUENCE</scope>
    <source>
        <strain evidence="14">BECK_S1320</strain>
    </source>
</reference>
<keyword evidence="8 10" id="KW-0472">Membrane</keyword>
<dbReference type="EMBL" id="CAADFU010000096">
    <property type="protein sequence ID" value="VFK47499.1"/>
    <property type="molecule type" value="Genomic_DNA"/>
</dbReference>
<feature type="transmembrane region" description="Helical" evidence="11">
    <location>
        <begin position="105"/>
        <end position="122"/>
    </location>
</feature>
<evidence type="ECO:0000259" key="13">
    <source>
        <dbReference type="PROSITE" id="PS51846"/>
    </source>
</evidence>
<evidence type="ECO:0000256" key="10">
    <source>
        <dbReference type="PROSITE-ProRule" id="PRU01193"/>
    </source>
</evidence>
<dbReference type="InterPro" id="IPR016169">
    <property type="entry name" value="FAD-bd_PCMH_sub2"/>
</dbReference>
<protein>
    <submittedName>
        <fullName evidence="14">Mg2+ and Co2+ transporter CorB, contains DUF21, CBS pair, and CorC-HlyC domains</fullName>
    </submittedName>
</protein>
<comment type="subcellular location">
    <subcellularLocation>
        <location evidence="1">Cell membrane</location>
        <topology evidence="1">Multi-pass membrane protein</topology>
    </subcellularLocation>
</comment>
<feature type="domain" description="CNNM transmembrane" evidence="13">
    <location>
        <begin position="15"/>
        <end position="205"/>
    </location>
</feature>
<dbReference type="InterPro" id="IPR046342">
    <property type="entry name" value="CBS_dom_sf"/>
</dbReference>
<evidence type="ECO:0000256" key="5">
    <source>
        <dbReference type="ARBA" id="ARBA00022737"/>
    </source>
</evidence>
<evidence type="ECO:0000256" key="1">
    <source>
        <dbReference type="ARBA" id="ARBA00004651"/>
    </source>
</evidence>
<evidence type="ECO:0000259" key="12">
    <source>
        <dbReference type="PROSITE" id="PS51371"/>
    </source>
</evidence>
<dbReference type="SUPFAM" id="SSF54631">
    <property type="entry name" value="CBS-domain pair"/>
    <property type="match status" value="1"/>
</dbReference>